<evidence type="ECO:0000256" key="4">
    <source>
        <dbReference type="ARBA" id="ARBA00022776"/>
    </source>
</evidence>
<evidence type="ECO:0000256" key="6">
    <source>
        <dbReference type="ARBA" id="ARBA00023306"/>
    </source>
</evidence>
<reference evidence="9 10" key="1">
    <citation type="journal article" date="2024" name="Plant Biotechnol. J.">
        <title>Dendrobium thyrsiflorum genome and its molecular insights into genes involved in important horticultural traits.</title>
        <authorList>
            <person name="Chen B."/>
            <person name="Wang J.Y."/>
            <person name="Zheng P.J."/>
            <person name="Li K.L."/>
            <person name="Liang Y.M."/>
            <person name="Chen X.F."/>
            <person name="Zhang C."/>
            <person name="Zhao X."/>
            <person name="He X."/>
            <person name="Zhang G.Q."/>
            <person name="Liu Z.J."/>
            <person name="Xu Q."/>
        </authorList>
    </citation>
    <scope>NUCLEOTIDE SEQUENCE [LARGE SCALE GENOMIC DNA]</scope>
    <source>
        <strain evidence="9">GZMU011</strain>
    </source>
</reference>
<evidence type="ECO:0008006" key="11">
    <source>
        <dbReference type="Google" id="ProtNLM"/>
    </source>
</evidence>
<comment type="similarity">
    <text evidence="2">Belongs to the MAD1 family.</text>
</comment>
<evidence type="ECO:0000313" key="9">
    <source>
        <dbReference type="EMBL" id="KAL0918892.1"/>
    </source>
</evidence>
<keyword evidence="5" id="KW-0539">Nucleus</keyword>
<accession>A0ABD0V8M2</accession>
<feature type="coiled-coil region" evidence="7">
    <location>
        <begin position="375"/>
        <end position="609"/>
    </location>
</feature>
<dbReference type="Pfam" id="PF05557">
    <property type="entry name" value="MAD"/>
    <property type="match status" value="1"/>
</dbReference>
<evidence type="ECO:0000256" key="7">
    <source>
        <dbReference type="SAM" id="Coils"/>
    </source>
</evidence>
<dbReference type="FunFam" id="3.30.457.60:FF:000004">
    <property type="entry name" value="Mitotic spindle checkpoint protein MAD1"/>
    <property type="match status" value="1"/>
</dbReference>
<evidence type="ECO:0000256" key="3">
    <source>
        <dbReference type="ARBA" id="ARBA00022618"/>
    </source>
</evidence>
<dbReference type="InterPro" id="IPR008672">
    <property type="entry name" value="Mad1"/>
</dbReference>
<protein>
    <recommendedName>
        <fullName evidence="11">Mitotic spindle checkpoint protein MAD1</fullName>
    </recommendedName>
</protein>
<dbReference type="Gene3D" id="6.10.250.90">
    <property type="match status" value="1"/>
</dbReference>
<name>A0ABD0V8M2_DENTH</name>
<dbReference type="PANTHER" id="PTHR23168:SF0">
    <property type="entry name" value="MITOTIC SPINDLE ASSEMBLY CHECKPOINT PROTEIN MAD1"/>
    <property type="match status" value="1"/>
</dbReference>
<dbReference type="AlphaFoldDB" id="A0ABD0V8M2"/>
<comment type="caution">
    <text evidence="9">The sequence shown here is derived from an EMBL/GenBank/DDBJ whole genome shotgun (WGS) entry which is preliminary data.</text>
</comment>
<dbReference type="SUPFAM" id="SSF75704">
    <property type="entry name" value="Mitotic arrest deficient-like 1, Mad1"/>
    <property type="match status" value="1"/>
</dbReference>
<evidence type="ECO:0000256" key="8">
    <source>
        <dbReference type="SAM" id="MobiDB-lite"/>
    </source>
</evidence>
<sequence>MILRTPQQRKRRVESVSDHESPVSDRRLVPYVEPSDEMVCTYHCRQMVKSEFFAALNNAEKQILDYKSRLETLNNDLCNSAASAEEERQKYRDHFYSAEQELQASKGREHALKEQLLKEITDYQERYHTQLKRCSELEVQLKKEVEVRKNAELLAETAEEKAATVEKELLLVSENNEREKNRLHLSFLHLQDESKLSLSRVNAELERMRIRADSFEQEAELLKKSLVDLKEQLNQCLHEKSQLECKLSSCDSPLVKAGPSEYPTLVKHLKDELRKAEAELLEARQLKSFHMNKELLIEQLLEEKAHRQKAEMELNQLQEIQVHAHMLESELASWKSLLNQIPDVSCYDDIPRKFALLQKETIESMLKVGETNARLKELQVTLEMANLSKEHAEKECKLENEKAECASLEVKKLELMLSSVSEECEKLKKDVVSFSKRKSGLSGSCQTTEAVSKDLETLLEQKEHSIRGLESNLCQQKEIINRQHAEMKLLNESLSVETKKVKSLERENDRLRSEISLLELKLGHGDYSAANTKVLRMVNSLGIDNEAKCTIEILRAELQKAKAKLQAIEELSGQSDAGNVISVGIPEKLSQLKEQIAILEKREERYKAVFAEKISVFRRACCSLFGYKIVMDDQQRPNGIPVTRFTLQSIYAQNDDEKLEFDYESGNATILVNDYTSQREIDQQVDIFIRKMNSIPAFTANLTVESFNKRTLT</sequence>
<gene>
    <name evidence="9" type="ORF">M5K25_010939</name>
</gene>
<keyword evidence="6" id="KW-0131">Cell cycle</keyword>
<dbReference type="EMBL" id="JANQDX010000009">
    <property type="protein sequence ID" value="KAL0918892.1"/>
    <property type="molecule type" value="Genomic_DNA"/>
</dbReference>
<dbReference type="Gene3D" id="3.30.457.60">
    <property type="match status" value="1"/>
</dbReference>
<organism evidence="9 10">
    <name type="scientific">Dendrobium thyrsiflorum</name>
    <name type="common">Pinecone-like raceme dendrobium</name>
    <name type="synonym">Orchid</name>
    <dbReference type="NCBI Taxonomy" id="117978"/>
    <lineage>
        <taxon>Eukaryota</taxon>
        <taxon>Viridiplantae</taxon>
        <taxon>Streptophyta</taxon>
        <taxon>Embryophyta</taxon>
        <taxon>Tracheophyta</taxon>
        <taxon>Spermatophyta</taxon>
        <taxon>Magnoliopsida</taxon>
        <taxon>Liliopsida</taxon>
        <taxon>Asparagales</taxon>
        <taxon>Orchidaceae</taxon>
        <taxon>Epidendroideae</taxon>
        <taxon>Malaxideae</taxon>
        <taxon>Dendrobiinae</taxon>
        <taxon>Dendrobium</taxon>
    </lineage>
</organism>
<dbReference type="Gene3D" id="1.20.5.170">
    <property type="match status" value="1"/>
</dbReference>
<evidence type="ECO:0000256" key="1">
    <source>
        <dbReference type="ARBA" id="ARBA00004123"/>
    </source>
</evidence>
<feature type="compositionally biased region" description="Basic and acidic residues" evidence="8">
    <location>
        <begin position="13"/>
        <end position="26"/>
    </location>
</feature>
<evidence type="ECO:0000256" key="2">
    <source>
        <dbReference type="ARBA" id="ARBA00008029"/>
    </source>
</evidence>
<feature type="coiled-coil region" evidence="7">
    <location>
        <begin position="56"/>
        <end position="320"/>
    </location>
</feature>
<keyword evidence="3" id="KW-0132">Cell division</keyword>
<dbReference type="PANTHER" id="PTHR23168">
    <property type="entry name" value="MITOTIC SPINDLE ASSEMBLY CHECKPOINT PROTEIN MAD1 MITOTIC ARREST DEFICIENT-LIKE PROTEIN 1"/>
    <property type="match status" value="1"/>
</dbReference>
<keyword evidence="4" id="KW-0498">Mitosis</keyword>
<keyword evidence="10" id="KW-1185">Reference proteome</keyword>
<proteinExistence type="inferred from homology"/>
<dbReference type="GO" id="GO:0051301">
    <property type="term" value="P:cell division"/>
    <property type="evidence" value="ECO:0007669"/>
    <property type="project" value="UniProtKB-KW"/>
</dbReference>
<dbReference type="GO" id="GO:0005634">
    <property type="term" value="C:nucleus"/>
    <property type="evidence" value="ECO:0007669"/>
    <property type="project" value="UniProtKB-SubCell"/>
</dbReference>
<feature type="region of interest" description="Disordered" evidence="8">
    <location>
        <begin position="1"/>
        <end position="26"/>
    </location>
</feature>
<comment type="subcellular location">
    <subcellularLocation>
        <location evidence="1">Nucleus</location>
    </subcellularLocation>
</comment>
<dbReference type="Proteomes" id="UP001552299">
    <property type="component" value="Unassembled WGS sequence"/>
</dbReference>
<keyword evidence="7" id="KW-0175">Coiled coil</keyword>
<evidence type="ECO:0000313" key="10">
    <source>
        <dbReference type="Proteomes" id="UP001552299"/>
    </source>
</evidence>
<evidence type="ECO:0000256" key="5">
    <source>
        <dbReference type="ARBA" id="ARBA00023242"/>
    </source>
</evidence>